<evidence type="ECO:0000313" key="2">
    <source>
        <dbReference type="Proteomes" id="UP000063953"/>
    </source>
</evidence>
<organism evidence="1 2">
    <name type="scientific">Thiopseudomonas alkaliphila</name>
    <dbReference type="NCBI Taxonomy" id="1697053"/>
    <lineage>
        <taxon>Bacteria</taxon>
        <taxon>Pseudomonadati</taxon>
        <taxon>Pseudomonadota</taxon>
        <taxon>Gammaproteobacteria</taxon>
        <taxon>Pseudomonadales</taxon>
        <taxon>Pseudomonadaceae</taxon>
        <taxon>Thiopseudomonas</taxon>
    </lineage>
</organism>
<dbReference type="AlphaFoldDB" id="A0A0K1XEG3"/>
<gene>
    <name evidence="1" type="ORF">AKN88_07205</name>
</gene>
<dbReference type="EMBL" id="CP012365">
    <property type="protein sequence ID" value="AKX59736.1"/>
    <property type="molecule type" value="Genomic_DNA"/>
</dbReference>
<protein>
    <recommendedName>
        <fullName evidence="3">Lipoprotein</fullName>
    </recommendedName>
</protein>
<accession>A0A0K1XEG3</accession>
<dbReference type="RefSeq" id="WP_053100908.1">
    <property type="nucleotide sequence ID" value="NZ_CP012365.1"/>
</dbReference>
<dbReference type="Proteomes" id="UP000063953">
    <property type="component" value="Chromosome"/>
</dbReference>
<evidence type="ECO:0008006" key="3">
    <source>
        <dbReference type="Google" id="ProtNLM"/>
    </source>
</evidence>
<proteinExistence type="predicted"/>
<evidence type="ECO:0000313" key="1">
    <source>
        <dbReference type="EMBL" id="AKX59736.1"/>
    </source>
</evidence>
<name>A0A0K1XEG3_9GAMM</name>
<keyword evidence="2" id="KW-1185">Reference proteome</keyword>
<dbReference type="PROSITE" id="PS51257">
    <property type="entry name" value="PROKAR_LIPOPROTEIN"/>
    <property type="match status" value="1"/>
</dbReference>
<reference evidence="1 2" key="1">
    <citation type="journal article" date="2015" name="Genome Announc.">
        <title>Genome Sequences of Oblitimonas alkaliphila gen. nov. sp. nov. (Proposed), a Novel Bacterium of the Pseudomonadaceae Family.</title>
        <authorList>
            <person name="Lauer A.C."/>
            <person name="Nicholson A.C."/>
            <person name="Humrighouse B.W."/>
            <person name="Emery B."/>
            <person name="Drobish A."/>
            <person name="Juieng P."/>
            <person name="Loparev V."/>
            <person name="McQuiston J.R."/>
        </authorList>
    </citation>
    <scope>NUCLEOTIDE SEQUENCE [LARGE SCALE GENOMIC DNA]</scope>
    <source>
        <strain evidence="1 2">E5571</strain>
    </source>
</reference>
<sequence length="149" mass="16218">MFKKIAFIAIGIVMVGTTGCTLMVRTEPVPTTMAVDVPAERHLAFTEEKPGYAKLVVVRDKGMMGGGCYMGVAIAGELAARLDTKEKATFYVPPGMTKMSAVADPQGRGLCGSAWDYVIEEYDIKLDANNIYRISLGAYRRPRITPTAY</sequence>